<protein>
    <submittedName>
        <fullName evidence="1">RepA protein</fullName>
    </submittedName>
</protein>
<dbReference type="OrthoDB" id="932750at2"/>
<sequence>MGTLHELIRTHGAVDARRLVPEQERPFVDLAAEALATESKALGITYAGFCLTSLPHKALPDEQHWERPGHKVKLIIEPGRLPDNDGTTRLFGVPYGSRARLILLYLQTRAIQTGSPEVELGASMRDWMSRMNVSTGGKSYRDVKEQANRISACNLTFIWERQGKKAEFAKDTIVKGGIQLYDTDDDQQLRLWVDTVRLSDSFFKALREHPVPVWEPAIKLISNKSMAIDIYIWLAYRLHVLGAATPVTWTALHGQFGAGYKNVFQFKPRFQDALKAAMAVYPDAKISIDEAGLILHPSRPPVPERQFALLR</sequence>
<name>A0A1X7HNJ3_9PROT</name>
<proteinExistence type="predicted"/>
<organism evidence="1 2">
    <name type="scientific">Azospirillum oryzae</name>
    <dbReference type="NCBI Taxonomy" id="286727"/>
    <lineage>
        <taxon>Bacteria</taxon>
        <taxon>Pseudomonadati</taxon>
        <taxon>Pseudomonadota</taxon>
        <taxon>Alphaproteobacteria</taxon>
        <taxon>Rhodospirillales</taxon>
        <taxon>Azospirillaceae</taxon>
        <taxon>Azospirillum</taxon>
    </lineage>
</organism>
<dbReference type="STRING" id="286727.SAMN02982917_6617"/>
<reference evidence="1 2" key="1">
    <citation type="submission" date="2017-04" db="EMBL/GenBank/DDBJ databases">
        <authorList>
            <person name="Afonso C.L."/>
            <person name="Miller P.J."/>
            <person name="Scott M.A."/>
            <person name="Spackman E."/>
            <person name="Goraichik I."/>
            <person name="Dimitrov K.M."/>
            <person name="Suarez D.L."/>
            <person name="Swayne D.E."/>
        </authorList>
    </citation>
    <scope>NUCLEOTIDE SEQUENCE [LARGE SCALE GENOMIC DNA]</scope>
    <source>
        <strain evidence="1 2">A2P</strain>
    </source>
</reference>
<dbReference type="EMBL" id="FXAK01000009">
    <property type="protein sequence ID" value="SMF89124.1"/>
    <property type="molecule type" value="Genomic_DNA"/>
</dbReference>
<dbReference type="Proteomes" id="UP000192936">
    <property type="component" value="Unassembled WGS sequence"/>
</dbReference>
<accession>A0A1X7HNJ3</accession>
<dbReference type="RefSeq" id="WP_085091445.1">
    <property type="nucleotide sequence ID" value="NZ_FXAK01000009.1"/>
</dbReference>
<gene>
    <name evidence="1" type="ORF">SAMN02982917_6617</name>
</gene>
<dbReference type="AlphaFoldDB" id="A0A1X7HNJ3"/>
<dbReference type="Pfam" id="PF04796">
    <property type="entry name" value="RepA_C"/>
    <property type="match status" value="1"/>
</dbReference>
<evidence type="ECO:0000313" key="1">
    <source>
        <dbReference type="EMBL" id="SMF89124.1"/>
    </source>
</evidence>
<dbReference type="InterPro" id="IPR006881">
    <property type="entry name" value="RepA_C"/>
</dbReference>
<evidence type="ECO:0000313" key="2">
    <source>
        <dbReference type="Proteomes" id="UP000192936"/>
    </source>
</evidence>